<accession>A0A919JTY7</accession>
<organism evidence="1 2">
    <name type="scientific">Paractinoplanes rishiriensis</name>
    <dbReference type="NCBI Taxonomy" id="1050105"/>
    <lineage>
        <taxon>Bacteria</taxon>
        <taxon>Bacillati</taxon>
        <taxon>Actinomycetota</taxon>
        <taxon>Actinomycetes</taxon>
        <taxon>Micromonosporales</taxon>
        <taxon>Micromonosporaceae</taxon>
        <taxon>Paractinoplanes</taxon>
    </lineage>
</organism>
<protein>
    <submittedName>
        <fullName evidence="1">Uncharacterized protein</fullName>
    </submittedName>
</protein>
<keyword evidence="2" id="KW-1185">Reference proteome</keyword>
<dbReference type="AlphaFoldDB" id="A0A919JTY7"/>
<proteinExistence type="predicted"/>
<evidence type="ECO:0000313" key="1">
    <source>
        <dbReference type="EMBL" id="GIE93464.1"/>
    </source>
</evidence>
<dbReference type="RefSeq" id="WP_203779662.1">
    <property type="nucleotide sequence ID" value="NZ_BOMV01000007.1"/>
</dbReference>
<comment type="caution">
    <text evidence="1">The sequence shown here is derived from an EMBL/GenBank/DDBJ whole genome shotgun (WGS) entry which is preliminary data.</text>
</comment>
<sequence length="90" mass="9716">MPLELHENTATLTGVVTVDEVEQLAAWLRVTQKAKVNLRRCNHLHTGAFQAMLRFQPKVTAAPADAFLATQVLPLLGGSSGVNRQGSEPP</sequence>
<gene>
    <name evidence="1" type="ORF">Ari01nite_09290</name>
</gene>
<dbReference type="EMBL" id="BOMV01000007">
    <property type="protein sequence ID" value="GIE93464.1"/>
    <property type="molecule type" value="Genomic_DNA"/>
</dbReference>
<name>A0A919JTY7_9ACTN</name>
<evidence type="ECO:0000313" key="2">
    <source>
        <dbReference type="Proteomes" id="UP000636960"/>
    </source>
</evidence>
<reference evidence="1" key="1">
    <citation type="submission" date="2021-01" db="EMBL/GenBank/DDBJ databases">
        <title>Whole genome shotgun sequence of Actinoplanes rishiriensis NBRC 108556.</title>
        <authorList>
            <person name="Komaki H."/>
            <person name="Tamura T."/>
        </authorList>
    </citation>
    <scope>NUCLEOTIDE SEQUENCE</scope>
    <source>
        <strain evidence="1">NBRC 108556</strain>
    </source>
</reference>
<dbReference type="Proteomes" id="UP000636960">
    <property type="component" value="Unassembled WGS sequence"/>
</dbReference>